<dbReference type="Proteomes" id="UP000641646">
    <property type="component" value="Unassembled WGS sequence"/>
</dbReference>
<evidence type="ECO:0000313" key="2">
    <source>
        <dbReference type="Proteomes" id="UP000641646"/>
    </source>
</evidence>
<organism evidence="1 2">
    <name type="scientific">Aerosakkonema funiforme FACHB-1375</name>
    <dbReference type="NCBI Taxonomy" id="2949571"/>
    <lineage>
        <taxon>Bacteria</taxon>
        <taxon>Bacillati</taxon>
        <taxon>Cyanobacteriota</taxon>
        <taxon>Cyanophyceae</taxon>
        <taxon>Oscillatoriophycideae</taxon>
        <taxon>Aerosakkonematales</taxon>
        <taxon>Aerosakkonemataceae</taxon>
        <taxon>Aerosakkonema</taxon>
    </lineage>
</organism>
<reference evidence="1" key="2">
    <citation type="submission" date="2020-08" db="EMBL/GenBank/DDBJ databases">
        <authorList>
            <person name="Chen M."/>
            <person name="Teng W."/>
            <person name="Zhao L."/>
            <person name="Hu C."/>
            <person name="Zhou Y."/>
            <person name="Han B."/>
            <person name="Song L."/>
            <person name="Shu W."/>
        </authorList>
    </citation>
    <scope>NUCLEOTIDE SEQUENCE</scope>
    <source>
        <strain evidence="1">FACHB-1375</strain>
    </source>
</reference>
<dbReference type="AlphaFoldDB" id="A0A926VLQ9"/>
<dbReference type="RefSeq" id="WP_190475300.1">
    <property type="nucleotide sequence ID" value="NZ_JACJPW010000176.1"/>
</dbReference>
<proteinExistence type="predicted"/>
<reference evidence="1" key="1">
    <citation type="journal article" date="2015" name="ISME J.">
        <title>Draft Genome Sequence of Streptomyces incarnatus NRRL8089, which Produces the Nucleoside Antibiotic Sinefungin.</title>
        <authorList>
            <person name="Oshima K."/>
            <person name="Hattori M."/>
            <person name="Shimizu H."/>
            <person name="Fukuda K."/>
            <person name="Nemoto M."/>
            <person name="Inagaki K."/>
            <person name="Tamura T."/>
        </authorList>
    </citation>
    <scope>NUCLEOTIDE SEQUENCE</scope>
    <source>
        <strain evidence="1">FACHB-1375</strain>
    </source>
</reference>
<protein>
    <submittedName>
        <fullName evidence="1">Uncharacterized protein</fullName>
    </submittedName>
</protein>
<name>A0A926VLQ9_9CYAN</name>
<gene>
    <name evidence="1" type="ORF">H6G03_34985</name>
</gene>
<keyword evidence="2" id="KW-1185">Reference proteome</keyword>
<comment type="caution">
    <text evidence="1">The sequence shown here is derived from an EMBL/GenBank/DDBJ whole genome shotgun (WGS) entry which is preliminary data.</text>
</comment>
<evidence type="ECO:0000313" key="1">
    <source>
        <dbReference type="EMBL" id="MBD2186206.1"/>
    </source>
</evidence>
<sequence length="144" mass="16729">MKKDRDDSLKAEQNLETHSLFPSGEWEGFYTHEFGPNARKHMMSFTLTFKKGSVRGSGIDDVNRFTWRGNYDKEKLRCWMNKGYPSHTVFYDGYVDQNGIWGTWVIPPYYQGGFHIWPKKLGENISVSDKEEVPKAVVKEVVTV</sequence>
<accession>A0A926VLQ9</accession>
<dbReference type="EMBL" id="JACJPW010000176">
    <property type="protein sequence ID" value="MBD2186206.1"/>
    <property type="molecule type" value="Genomic_DNA"/>
</dbReference>